<dbReference type="InterPro" id="IPR050695">
    <property type="entry name" value="N-acetylmuramoyl_amidase_3"/>
</dbReference>
<dbReference type="Proteomes" id="UP000199309">
    <property type="component" value="Unassembled WGS sequence"/>
</dbReference>
<dbReference type="SMART" id="SM00646">
    <property type="entry name" value="Ami_3"/>
    <property type="match status" value="1"/>
</dbReference>
<dbReference type="STRING" id="349095.SAMN05660299_01431"/>
<name>A0A1G9VJZ0_9FIRM</name>
<dbReference type="InterPro" id="IPR002508">
    <property type="entry name" value="MurNAc-LAA_cat"/>
</dbReference>
<keyword evidence="1" id="KW-0378">Hydrolase</keyword>
<dbReference type="PANTHER" id="PTHR30404:SF0">
    <property type="entry name" value="N-ACETYLMURAMOYL-L-ALANINE AMIDASE AMIC"/>
    <property type="match status" value="1"/>
</dbReference>
<dbReference type="Gene3D" id="2.60.40.3500">
    <property type="match status" value="1"/>
</dbReference>
<sequence length="380" mass="41510">MFKKLLLIPILAIMCICPLFPVHAANSTITNVKVVTRNDAEVPFVRTVLEVTNTVKPKAVLDNTGKYITISLPNTQIADGVAHTYTGDKNVISQISLAQHMYATDINIRVPQVLNKNDIKIFSLSSDYKNGRPNRIVIDINDKSGTVKQWRQWQSKQQYQGSGAADDQNVTAYAVPAYNLNNSYSLTSGLKGKIICIDPGHGGSDSGALGAFSKEKDITLAISMRLKKLLEQAGAKVIMTRTTDVDVYAPNDGAVEELQARCDVANAAGADVFVCIHIDSYSTPDVGGVTAYYNNKTPYDLGLAKYIHKENMKATAFPDRGVQTANFYVLLHTNMPATLVELGFISNPSEEKTLNTDAQQQNFAESICQGLSDYFQNSGK</sequence>
<accession>A0A1G9VJZ0</accession>
<keyword evidence="5" id="KW-1185">Reference proteome</keyword>
<dbReference type="AlphaFoldDB" id="A0A1G9VJZ0"/>
<feature type="domain" description="MurNAc-LAA" evidence="3">
    <location>
        <begin position="262"/>
        <end position="372"/>
    </location>
</feature>
<evidence type="ECO:0000259" key="3">
    <source>
        <dbReference type="SMART" id="SM00646"/>
    </source>
</evidence>
<dbReference type="Pfam" id="PF01520">
    <property type="entry name" value="Amidase_3"/>
    <property type="match status" value="1"/>
</dbReference>
<dbReference type="GO" id="GO:0009253">
    <property type="term" value="P:peptidoglycan catabolic process"/>
    <property type="evidence" value="ECO:0007669"/>
    <property type="project" value="InterPro"/>
</dbReference>
<proteinExistence type="predicted"/>
<keyword evidence="2" id="KW-0732">Signal</keyword>
<evidence type="ECO:0000256" key="1">
    <source>
        <dbReference type="ARBA" id="ARBA00022801"/>
    </source>
</evidence>
<dbReference type="EMBL" id="FNHQ01000012">
    <property type="protein sequence ID" value="SDM72426.1"/>
    <property type="molecule type" value="Genomic_DNA"/>
</dbReference>
<dbReference type="SUPFAM" id="SSF53187">
    <property type="entry name" value="Zn-dependent exopeptidases"/>
    <property type="match status" value="1"/>
</dbReference>
<dbReference type="Gene3D" id="3.40.630.40">
    <property type="entry name" value="Zn-dependent exopeptidases"/>
    <property type="match status" value="1"/>
</dbReference>
<reference evidence="4 5" key="1">
    <citation type="submission" date="2016-10" db="EMBL/GenBank/DDBJ databases">
        <authorList>
            <person name="de Groot N.N."/>
        </authorList>
    </citation>
    <scope>NUCLEOTIDE SEQUENCE [LARGE SCALE GENOMIC DNA]</scope>
    <source>
        <strain evidence="4 5">DSM 16981</strain>
    </source>
</reference>
<evidence type="ECO:0000313" key="5">
    <source>
        <dbReference type="Proteomes" id="UP000199309"/>
    </source>
</evidence>
<feature type="chain" id="PRO_5011546654" evidence="2">
    <location>
        <begin position="25"/>
        <end position="380"/>
    </location>
</feature>
<feature type="signal peptide" evidence="2">
    <location>
        <begin position="1"/>
        <end position="24"/>
    </location>
</feature>
<organism evidence="4 5">
    <name type="scientific">Megasphaera paucivorans</name>
    <dbReference type="NCBI Taxonomy" id="349095"/>
    <lineage>
        <taxon>Bacteria</taxon>
        <taxon>Bacillati</taxon>
        <taxon>Bacillota</taxon>
        <taxon>Negativicutes</taxon>
        <taxon>Veillonellales</taxon>
        <taxon>Veillonellaceae</taxon>
        <taxon>Megasphaera</taxon>
    </lineage>
</organism>
<dbReference type="GO" id="GO:0008745">
    <property type="term" value="F:N-acetylmuramoyl-L-alanine amidase activity"/>
    <property type="evidence" value="ECO:0007669"/>
    <property type="project" value="InterPro"/>
</dbReference>
<gene>
    <name evidence="4" type="ORF">SAMN05660299_01431</name>
</gene>
<dbReference type="RefSeq" id="WP_245675105.1">
    <property type="nucleotide sequence ID" value="NZ_FNHQ01000012.1"/>
</dbReference>
<evidence type="ECO:0000313" key="4">
    <source>
        <dbReference type="EMBL" id="SDM72426.1"/>
    </source>
</evidence>
<evidence type="ECO:0000256" key="2">
    <source>
        <dbReference type="SAM" id="SignalP"/>
    </source>
</evidence>
<dbReference type="GO" id="GO:0030288">
    <property type="term" value="C:outer membrane-bounded periplasmic space"/>
    <property type="evidence" value="ECO:0007669"/>
    <property type="project" value="TreeGrafter"/>
</dbReference>
<dbReference type="CDD" id="cd02696">
    <property type="entry name" value="MurNAc-LAA"/>
    <property type="match status" value="1"/>
</dbReference>
<protein>
    <submittedName>
        <fullName evidence="4">N-acetylmuramoyl-L-alanine amidase</fullName>
    </submittedName>
</protein>
<dbReference type="PANTHER" id="PTHR30404">
    <property type="entry name" value="N-ACETYLMURAMOYL-L-ALANINE AMIDASE"/>
    <property type="match status" value="1"/>
</dbReference>